<organism evidence="2 3">
    <name type="scientific">Pseudovibrio brasiliensis</name>
    <dbReference type="NCBI Taxonomy" id="1898042"/>
    <lineage>
        <taxon>Bacteria</taxon>
        <taxon>Pseudomonadati</taxon>
        <taxon>Pseudomonadota</taxon>
        <taxon>Alphaproteobacteria</taxon>
        <taxon>Hyphomicrobiales</taxon>
        <taxon>Stappiaceae</taxon>
        <taxon>Pseudovibrio</taxon>
    </lineage>
</organism>
<feature type="transmembrane region" description="Helical" evidence="1">
    <location>
        <begin position="400"/>
        <end position="419"/>
    </location>
</feature>
<dbReference type="Proteomes" id="UP000680706">
    <property type="component" value="Chromosome"/>
</dbReference>
<keyword evidence="1" id="KW-0472">Membrane</keyword>
<gene>
    <name evidence="2" type="ORF">KGB56_02265</name>
</gene>
<keyword evidence="1" id="KW-1133">Transmembrane helix</keyword>
<proteinExistence type="predicted"/>
<feature type="transmembrane region" description="Helical" evidence="1">
    <location>
        <begin position="336"/>
        <end position="355"/>
    </location>
</feature>
<feature type="transmembrane region" description="Helical" evidence="1">
    <location>
        <begin position="300"/>
        <end position="324"/>
    </location>
</feature>
<evidence type="ECO:0000256" key="1">
    <source>
        <dbReference type="SAM" id="Phobius"/>
    </source>
</evidence>
<feature type="transmembrane region" description="Helical" evidence="1">
    <location>
        <begin position="270"/>
        <end position="288"/>
    </location>
</feature>
<dbReference type="EMBL" id="CP074126">
    <property type="protein sequence ID" value="QUS56301.1"/>
    <property type="molecule type" value="Genomic_DNA"/>
</dbReference>
<evidence type="ECO:0000313" key="3">
    <source>
        <dbReference type="Proteomes" id="UP000680706"/>
    </source>
</evidence>
<protein>
    <submittedName>
        <fullName evidence="2">NnrS family protein</fullName>
    </submittedName>
</protein>
<accession>A0ABX8ARK2</accession>
<feature type="transmembrane region" description="Helical" evidence="1">
    <location>
        <begin position="50"/>
        <end position="69"/>
    </location>
</feature>
<feature type="transmembrane region" description="Helical" evidence="1">
    <location>
        <begin position="89"/>
        <end position="107"/>
    </location>
</feature>
<feature type="transmembrane region" description="Helical" evidence="1">
    <location>
        <begin position="142"/>
        <end position="161"/>
    </location>
</feature>
<feature type="transmembrane region" description="Helical" evidence="1">
    <location>
        <begin position="173"/>
        <end position="191"/>
    </location>
</feature>
<keyword evidence="3" id="KW-1185">Reference proteome</keyword>
<evidence type="ECO:0000313" key="2">
    <source>
        <dbReference type="EMBL" id="QUS56301.1"/>
    </source>
</evidence>
<keyword evidence="1" id="KW-0812">Transmembrane</keyword>
<name>A0ABX8ARK2_9HYPH</name>
<dbReference type="InterPro" id="IPR010266">
    <property type="entry name" value="NnrS"/>
</dbReference>
<dbReference type="Pfam" id="PF05940">
    <property type="entry name" value="NnrS"/>
    <property type="match status" value="1"/>
</dbReference>
<feature type="transmembrane region" description="Helical" evidence="1">
    <location>
        <begin position="248"/>
        <end position="264"/>
    </location>
</feature>
<feature type="transmembrane region" description="Helical" evidence="1">
    <location>
        <begin position="203"/>
        <end position="227"/>
    </location>
</feature>
<reference evidence="2 3" key="1">
    <citation type="journal article" date="2021" name="Angew. Chem. Int. Ed. Engl.">
        <title>A novel family of nonribosomal peptides modulate collective behavior in Pseudovibrio bacteria isolated from marine sponges.</title>
        <authorList>
            <person name="Ioca L.P."/>
            <person name="Dai Y."/>
            <person name="Kunakom S."/>
            <person name="Diaz-Espinosa J."/>
            <person name="Krunic A."/>
            <person name="Crnkovic C.M."/>
            <person name="Orjala J."/>
            <person name="Sanchez L.M."/>
            <person name="Ferreira A.G."/>
            <person name="Berlinck R.G.S."/>
            <person name="Eustaquio A.S."/>
        </authorList>
    </citation>
    <scope>NUCLEOTIDE SEQUENCE [LARGE SCALE GENOMIC DNA]</scope>
    <source>
        <strain evidence="2 3">Ab134</strain>
    </source>
</reference>
<feature type="transmembrane region" description="Helical" evidence="1">
    <location>
        <begin position="119"/>
        <end position="136"/>
    </location>
</feature>
<feature type="transmembrane region" description="Helical" evidence="1">
    <location>
        <begin position="367"/>
        <end position="385"/>
    </location>
</feature>
<sequence>MKLMATLTRRSLNVHKAHHQTPKERLMSTTMEQVRSWQGPALFSYGFRPFFLASAIWAVVIMLLWIPMVSGHIELPIAFDPVSWHAHEFLFGYLNAVVAGFLLTAIPNWTGRMPIVGKPLILLFSLWVIGRVAILFGDYLPAGLVAMLDISMPLMLALACLREIMAGKNWRNLIVLALMALLIIANLLFHWEAWSDGYAANGYGMRLGISTMVLMVGLIGGRIIPSFTRNWLVKQGSKDLPVGPMQKFDKLSLLILLVGLLNWTGTEDHWLAGVALVIAGGLHFARLARWKGQYTFKEPLVLVLHVAYLFVPTGLLLLGLAILLPDQLDVTGSQHLLMAGVMGMMTLAVMTRATLGHTGQDLKASKGTTFLYCAMTLSILLRFTAGQMPEMATRLYDVSALAWILAFVVYVVTYGPLLVRRR</sequence>